<name>A0ABP2L981_9LACO</name>
<evidence type="ECO:0000256" key="6">
    <source>
        <dbReference type="ARBA" id="ARBA00023316"/>
    </source>
</evidence>
<dbReference type="EC" id="3.4.16.4" evidence="10"/>
<keyword evidence="10" id="KW-0121">Carboxypeptidase</keyword>
<comment type="similarity">
    <text evidence="1 7">Belongs to the peptidase S11 family.</text>
</comment>
<keyword evidence="4" id="KW-0133">Cell shape</keyword>
<dbReference type="Gene3D" id="3.40.710.10">
    <property type="entry name" value="DD-peptidase/beta-lactamase superfamily"/>
    <property type="match status" value="1"/>
</dbReference>
<evidence type="ECO:0000256" key="1">
    <source>
        <dbReference type="ARBA" id="ARBA00007164"/>
    </source>
</evidence>
<feature type="chain" id="PRO_5045552159" evidence="8">
    <location>
        <begin position="27"/>
        <end position="407"/>
    </location>
</feature>
<evidence type="ECO:0000256" key="4">
    <source>
        <dbReference type="ARBA" id="ARBA00022960"/>
    </source>
</evidence>
<organism evidence="10 11">
    <name type="scientific">Limosilactobacillus oris F0423</name>
    <dbReference type="NCBI Taxonomy" id="944562"/>
    <lineage>
        <taxon>Bacteria</taxon>
        <taxon>Bacillati</taxon>
        <taxon>Bacillota</taxon>
        <taxon>Bacilli</taxon>
        <taxon>Lactobacillales</taxon>
        <taxon>Lactobacillaceae</taxon>
        <taxon>Limosilactobacillus</taxon>
    </lineage>
</organism>
<keyword evidence="2 8" id="KW-0732">Signal</keyword>
<dbReference type="EMBL" id="AFTL01000014">
    <property type="protein sequence ID" value="EGS37059.1"/>
    <property type="molecule type" value="Genomic_DNA"/>
</dbReference>
<dbReference type="RefSeq" id="WP_003715604.1">
    <property type="nucleotide sequence ID" value="NZ_AFTL01000014.1"/>
</dbReference>
<dbReference type="InterPro" id="IPR018044">
    <property type="entry name" value="Peptidase_S11"/>
</dbReference>
<evidence type="ECO:0000259" key="9">
    <source>
        <dbReference type="Pfam" id="PF00768"/>
    </source>
</evidence>
<evidence type="ECO:0000313" key="11">
    <source>
        <dbReference type="Proteomes" id="UP000006035"/>
    </source>
</evidence>
<comment type="caution">
    <text evidence="10">The sequence shown here is derived from an EMBL/GenBank/DDBJ whole genome shotgun (WGS) entry which is preliminary data.</text>
</comment>
<gene>
    <name evidence="10" type="ORF">HMPREF9102_1734</name>
</gene>
<sequence>MKIKRVLRLVMVLPLVLAELTTGALASERVNARAAVMIDASTGQVLYEQNANQKLPVASISKLLTVAVVHDELKQRIITANTRVNVSADVAAIASDPAYSAIGVQEGQSYTVRELLNAAMVKSADGATLALAEADGSNLEEFNLKMDQKAKEIGLKNYTIVNPVGLTNGDLKGLKLEQYANNAENAMTANDVALLARYLVQTYPDLLQVTAQKDADFYIAKDKTVKADNLNKMLPGEQYAVPGVKIDGLKTGTSAAAGPSFVSTGVYRGHRVITVVLHANGDGGDARFAATRQLYNQLKGMKTEQITLPRWLHRQWVANGTQRSVAIRPQQVSVWGDKAIKNYSLAVRLNRHGQNGKVLAPVRADEKIGELEVASHGVKTIDNEPLTYSLYSSEQVPLGNFWQRLWH</sequence>
<evidence type="ECO:0000256" key="7">
    <source>
        <dbReference type="RuleBase" id="RU004016"/>
    </source>
</evidence>
<dbReference type="PANTHER" id="PTHR21581:SF11">
    <property type="entry name" value="D-ALANYL-D-ALANINE CARBOXYPEPTIDASE DACA"/>
    <property type="match status" value="1"/>
</dbReference>
<feature type="domain" description="Peptidase S11 D-alanyl-D-alanine carboxypeptidase A N-terminal" evidence="9">
    <location>
        <begin position="27"/>
        <end position="280"/>
    </location>
</feature>
<evidence type="ECO:0000256" key="2">
    <source>
        <dbReference type="ARBA" id="ARBA00022729"/>
    </source>
</evidence>
<keyword evidence="6" id="KW-0961">Cell wall biogenesis/degradation</keyword>
<keyword evidence="11" id="KW-1185">Reference proteome</keyword>
<protein>
    <submittedName>
        <fullName evidence="10">Serine-type D-Ala-D-Ala carboxypeptidase</fullName>
        <ecNumber evidence="10">3.4.16.4</ecNumber>
    </submittedName>
</protein>
<evidence type="ECO:0000256" key="8">
    <source>
        <dbReference type="SAM" id="SignalP"/>
    </source>
</evidence>
<dbReference type="PANTHER" id="PTHR21581">
    <property type="entry name" value="D-ALANYL-D-ALANINE CARBOXYPEPTIDASE"/>
    <property type="match status" value="1"/>
</dbReference>
<dbReference type="InterPro" id="IPR012338">
    <property type="entry name" value="Beta-lactam/transpept-like"/>
</dbReference>
<reference evidence="10 11" key="1">
    <citation type="submission" date="2011-05" db="EMBL/GenBank/DDBJ databases">
        <authorList>
            <person name="Durkin A.S."/>
            <person name="Kim M."/>
            <person name="Radune D."/>
            <person name="Hostetler J."/>
            <person name="Torralba M."/>
            <person name="Gillis M."/>
            <person name="Methe B."/>
            <person name="Sutton G."/>
            <person name="Nelson K.E."/>
        </authorList>
    </citation>
    <scope>NUCLEOTIDE SEQUENCE [LARGE SCALE GENOMIC DNA]</scope>
    <source>
        <strain evidence="10 11">F0423</strain>
    </source>
</reference>
<keyword evidence="10" id="KW-0645">Protease</keyword>
<dbReference type="PRINTS" id="PR00725">
    <property type="entry name" value="DADACBPTASE1"/>
</dbReference>
<dbReference type="Proteomes" id="UP000006035">
    <property type="component" value="Unassembled WGS sequence"/>
</dbReference>
<keyword evidence="5" id="KW-0573">Peptidoglycan synthesis</keyword>
<evidence type="ECO:0000256" key="5">
    <source>
        <dbReference type="ARBA" id="ARBA00022984"/>
    </source>
</evidence>
<dbReference type="Pfam" id="PF00768">
    <property type="entry name" value="Peptidase_S11"/>
    <property type="match status" value="1"/>
</dbReference>
<dbReference type="GO" id="GO:0009002">
    <property type="term" value="F:serine-type D-Ala-D-Ala carboxypeptidase activity"/>
    <property type="evidence" value="ECO:0007669"/>
    <property type="project" value="UniProtKB-EC"/>
</dbReference>
<dbReference type="SUPFAM" id="SSF56601">
    <property type="entry name" value="beta-lactamase/transpeptidase-like"/>
    <property type="match status" value="1"/>
</dbReference>
<dbReference type="InterPro" id="IPR001967">
    <property type="entry name" value="Peptidase_S11_N"/>
</dbReference>
<accession>A0ABP2L981</accession>
<keyword evidence="3 10" id="KW-0378">Hydrolase</keyword>
<evidence type="ECO:0000256" key="3">
    <source>
        <dbReference type="ARBA" id="ARBA00022801"/>
    </source>
</evidence>
<evidence type="ECO:0000313" key="10">
    <source>
        <dbReference type="EMBL" id="EGS37059.1"/>
    </source>
</evidence>
<proteinExistence type="inferred from homology"/>
<feature type="signal peptide" evidence="8">
    <location>
        <begin position="1"/>
        <end position="26"/>
    </location>
</feature>